<protein>
    <recommendedName>
        <fullName evidence="4">tRNA_anti-like</fullName>
    </recommendedName>
</protein>
<evidence type="ECO:0000256" key="1">
    <source>
        <dbReference type="SAM" id="Phobius"/>
    </source>
</evidence>
<keyword evidence="1" id="KW-0472">Membrane</keyword>
<dbReference type="Pfam" id="PF12869">
    <property type="entry name" value="tRNA_anti-like"/>
    <property type="match status" value="1"/>
</dbReference>
<keyword evidence="3" id="KW-1185">Reference proteome</keyword>
<keyword evidence="1" id="KW-0812">Transmembrane</keyword>
<dbReference type="InterPro" id="IPR024422">
    <property type="entry name" value="Protein_unknown_function_OB"/>
</dbReference>
<accession>A0A2S0REC9</accession>
<feature type="transmembrane region" description="Helical" evidence="1">
    <location>
        <begin position="12"/>
        <end position="31"/>
    </location>
</feature>
<keyword evidence="1" id="KW-1133">Transmembrane helix</keyword>
<name>A0A2S0REC9_9FLAO</name>
<proteinExistence type="predicted"/>
<dbReference type="Proteomes" id="UP000244193">
    <property type="component" value="Chromosome"/>
</dbReference>
<evidence type="ECO:0008006" key="4">
    <source>
        <dbReference type="Google" id="ProtNLM"/>
    </source>
</evidence>
<evidence type="ECO:0000313" key="3">
    <source>
        <dbReference type="Proteomes" id="UP000244193"/>
    </source>
</evidence>
<gene>
    <name evidence="2" type="ORF">HYN48_07140</name>
</gene>
<organism evidence="2 3">
    <name type="scientific">Flavobacterium magnum</name>
    <dbReference type="NCBI Taxonomy" id="2162713"/>
    <lineage>
        <taxon>Bacteria</taxon>
        <taxon>Pseudomonadati</taxon>
        <taxon>Bacteroidota</taxon>
        <taxon>Flavobacteriia</taxon>
        <taxon>Flavobacteriales</taxon>
        <taxon>Flavobacteriaceae</taxon>
        <taxon>Flavobacterium</taxon>
    </lineage>
</organism>
<evidence type="ECO:0000313" key="2">
    <source>
        <dbReference type="EMBL" id="AWA29869.1"/>
    </source>
</evidence>
<sequence>MFVRKQNDMKKIILTVFVVIAIAAVGLYFYMYKGHRDIATEEAAYSVKVAELQKQFSENDSLSNKKYLDKTIEVYGKITSTDLGAHSIMLDEKLSARLKDSTATGFEVGKSIRIKGRFVGYDDLLEEFQLDQATISE</sequence>
<dbReference type="KEGG" id="fmg:HYN48_07140"/>
<reference evidence="2 3" key="1">
    <citation type="submission" date="2018-04" db="EMBL/GenBank/DDBJ databases">
        <title>Genome sequencing of Flavobacterium sp. HYN0048.</title>
        <authorList>
            <person name="Yi H."/>
            <person name="Baek C."/>
        </authorList>
    </citation>
    <scope>NUCLEOTIDE SEQUENCE [LARGE SCALE GENOMIC DNA]</scope>
    <source>
        <strain evidence="2 3">HYN0048</strain>
    </source>
</reference>
<dbReference type="EMBL" id="CP028811">
    <property type="protein sequence ID" value="AWA29869.1"/>
    <property type="molecule type" value="Genomic_DNA"/>
</dbReference>
<dbReference type="AlphaFoldDB" id="A0A2S0REC9"/>